<evidence type="ECO:0000313" key="3">
    <source>
        <dbReference type="Proteomes" id="UP000053127"/>
    </source>
</evidence>
<name>A0A101PFJ5_9ACTN</name>
<dbReference type="OrthoDB" id="4248138at2"/>
<dbReference type="STRING" id="67386.AQI95_02310"/>
<evidence type="ECO:0000313" key="2">
    <source>
        <dbReference type="EMBL" id="KUN10565.1"/>
    </source>
</evidence>
<gene>
    <name evidence="2" type="ORF">AQI95_02310</name>
</gene>
<protein>
    <submittedName>
        <fullName evidence="2">Uncharacterized protein</fullName>
    </submittedName>
</protein>
<organism evidence="2 3">
    <name type="scientific">Streptomyces yokosukanensis</name>
    <dbReference type="NCBI Taxonomy" id="67386"/>
    <lineage>
        <taxon>Bacteria</taxon>
        <taxon>Bacillati</taxon>
        <taxon>Actinomycetota</taxon>
        <taxon>Actinomycetes</taxon>
        <taxon>Kitasatosporales</taxon>
        <taxon>Streptomycetaceae</taxon>
        <taxon>Streptomyces</taxon>
    </lineage>
</organism>
<dbReference type="AlphaFoldDB" id="A0A101PFJ5"/>
<dbReference type="EMBL" id="LMWN01000001">
    <property type="protein sequence ID" value="KUN10565.1"/>
    <property type="molecule type" value="Genomic_DNA"/>
</dbReference>
<proteinExistence type="predicted"/>
<comment type="caution">
    <text evidence="2">The sequence shown here is derived from an EMBL/GenBank/DDBJ whole genome shotgun (WGS) entry which is preliminary data.</text>
</comment>
<sequence length="70" mass="7482">MSVHRNARCRGPYGGEGDQADGTDCSDPAVFEIVRYGLPPLPVCPVHLGPALLMASGVLWPPEIRLIGRV</sequence>
<dbReference type="RefSeq" id="WP_067116345.1">
    <property type="nucleotide sequence ID" value="NZ_JBFACD010000052.1"/>
</dbReference>
<feature type="region of interest" description="Disordered" evidence="1">
    <location>
        <begin position="1"/>
        <end position="23"/>
    </location>
</feature>
<keyword evidence="3" id="KW-1185">Reference proteome</keyword>
<accession>A0A101PFJ5</accession>
<dbReference type="Proteomes" id="UP000053127">
    <property type="component" value="Unassembled WGS sequence"/>
</dbReference>
<evidence type="ECO:0000256" key="1">
    <source>
        <dbReference type="SAM" id="MobiDB-lite"/>
    </source>
</evidence>
<reference evidence="2 3" key="1">
    <citation type="submission" date="2015-10" db="EMBL/GenBank/DDBJ databases">
        <title>Draft genome sequence of Streptomyces yokosukanensis DSM 40224, type strain for the species Streptomyces yokosukanensis.</title>
        <authorList>
            <person name="Ruckert C."/>
            <person name="Winkler A."/>
            <person name="Kalinowski J."/>
            <person name="Kampfer P."/>
            <person name="Glaeser S."/>
        </authorList>
    </citation>
    <scope>NUCLEOTIDE SEQUENCE [LARGE SCALE GENOMIC DNA]</scope>
    <source>
        <strain evidence="2 3">DSM 40224</strain>
    </source>
</reference>